<accession>A0ABP0MGT8</accession>
<organism evidence="1 2">
    <name type="scientific">Durusdinium trenchii</name>
    <dbReference type="NCBI Taxonomy" id="1381693"/>
    <lineage>
        <taxon>Eukaryota</taxon>
        <taxon>Sar</taxon>
        <taxon>Alveolata</taxon>
        <taxon>Dinophyceae</taxon>
        <taxon>Suessiales</taxon>
        <taxon>Symbiodiniaceae</taxon>
        <taxon>Durusdinium</taxon>
    </lineage>
</organism>
<gene>
    <name evidence="1" type="ORF">SCF082_LOCUS27917</name>
</gene>
<dbReference type="Proteomes" id="UP001642464">
    <property type="component" value="Unassembled WGS sequence"/>
</dbReference>
<protein>
    <submittedName>
        <fullName evidence="1">Uncharacterized protein</fullName>
    </submittedName>
</protein>
<reference evidence="1 2" key="1">
    <citation type="submission" date="2024-02" db="EMBL/GenBank/DDBJ databases">
        <authorList>
            <person name="Chen Y."/>
            <person name="Shah S."/>
            <person name="Dougan E. K."/>
            <person name="Thang M."/>
            <person name="Chan C."/>
        </authorList>
    </citation>
    <scope>NUCLEOTIDE SEQUENCE [LARGE SCALE GENOMIC DNA]</scope>
</reference>
<dbReference type="EMBL" id="CAXAMM010021835">
    <property type="protein sequence ID" value="CAK9050670.1"/>
    <property type="molecule type" value="Genomic_DNA"/>
</dbReference>
<proteinExistence type="predicted"/>
<sequence length="108" mass="12461">MGADDRRDPNADLLENLGYGPPWRPGDLLEELQQEYVRTLRARDSLVRCALYARKPEVNKLQDEEYMKRHDFSVLVCPLDDALPFSGPGLEQGHIIWAFGQMWRMSGQ</sequence>
<comment type="caution">
    <text evidence="1">The sequence shown here is derived from an EMBL/GenBank/DDBJ whole genome shotgun (WGS) entry which is preliminary data.</text>
</comment>
<evidence type="ECO:0000313" key="1">
    <source>
        <dbReference type="EMBL" id="CAK9050670.1"/>
    </source>
</evidence>
<name>A0ABP0MGT8_9DINO</name>
<evidence type="ECO:0000313" key="2">
    <source>
        <dbReference type="Proteomes" id="UP001642464"/>
    </source>
</evidence>
<keyword evidence="2" id="KW-1185">Reference proteome</keyword>